<comment type="caution">
    <text evidence="2">The sequence shown here is derived from an EMBL/GenBank/DDBJ whole genome shotgun (WGS) entry which is preliminary data.</text>
</comment>
<reference evidence="2 3" key="1">
    <citation type="journal article" date="2024" name="Plant J.">
        <title>Genome sequences and population genomics reveal climatic adaptation and genomic divergence between two closely related sweetgum species.</title>
        <authorList>
            <person name="Xu W.Q."/>
            <person name="Ren C.Q."/>
            <person name="Zhang X.Y."/>
            <person name="Comes H.P."/>
            <person name="Liu X.H."/>
            <person name="Li Y.G."/>
            <person name="Kettle C.J."/>
            <person name="Jalonen R."/>
            <person name="Gaisberger H."/>
            <person name="Ma Y.Z."/>
            <person name="Qiu Y.X."/>
        </authorList>
    </citation>
    <scope>NUCLEOTIDE SEQUENCE [LARGE SCALE GENOMIC DNA]</scope>
    <source>
        <strain evidence="2">Hangzhou</strain>
    </source>
</reference>
<keyword evidence="3" id="KW-1185">Reference proteome</keyword>
<evidence type="ECO:0000256" key="1">
    <source>
        <dbReference type="SAM" id="MobiDB-lite"/>
    </source>
</evidence>
<dbReference type="EMBL" id="JBBPBK010000416">
    <property type="protein sequence ID" value="KAK9265337.1"/>
    <property type="molecule type" value="Genomic_DNA"/>
</dbReference>
<evidence type="ECO:0000313" key="2">
    <source>
        <dbReference type="EMBL" id="KAK9265337.1"/>
    </source>
</evidence>
<dbReference type="Proteomes" id="UP001415857">
    <property type="component" value="Unassembled WGS sequence"/>
</dbReference>
<proteinExistence type="predicted"/>
<feature type="region of interest" description="Disordered" evidence="1">
    <location>
        <begin position="1"/>
        <end position="26"/>
    </location>
</feature>
<protein>
    <submittedName>
        <fullName evidence="2">Uncharacterized protein</fullName>
    </submittedName>
</protein>
<name>A0AAP0N0S8_LIQFO</name>
<sequence>MVEGEEVVGGKTQPQSEQKNGDGGVIPAKKRLVKSMMYDYLVQSFASLFSSSRVTSSNKRSAVVPA</sequence>
<evidence type="ECO:0000313" key="3">
    <source>
        <dbReference type="Proteomes" id="UP001415857"/>
    </source>
</evidence>
<gene>
    <name evidence="2" type="ORF">L1049_027252</name>
</gene>
<accession>A0AAP0N0S8</accession>
<dbReference type="AlphaFoldDB" id="A0AAP0N0S8"/>
<organism evidence="2 3">
    <name type="scientific">Liquidambar formosana</name>
    <name type="common">Formosan gum</name>
    <dbReference type="NCBI Taxonomy" id="63359"/>
    <lineage>
        <taxon>Eukaryota</taxon>
        <taxon>Viridiplantae</taxon>
        <taxon>Streptophyta</taxon>
        <taxon>Embryophyta</taxon>
        <taxon>Tracheophyta</taxon>
        <taxon>Spermatophyta</taxon>
        <taxon>Magnoliopsida</taxon>
        <taxon>eudicotyledons</taxon>
        <taxon>Gunneridae</taxon>
        <taxon>Pentapetalae</taxon>
        <taxon>Saxifragales</taxon>
        <taxon>Altingiaceae</taxon>
        <taxon>Liquidambar</taxon>
    </lineage>
</organism>